<name>A0A543G7I8_9FLAO</name>
<evidence type="ECO:0000313" key="9">
    <source>
        <dbReference type="EMBL" id="TQM42037.1"/>
    </source>
</evidence>
<evidence type="ECO:0000313" key="10">
    <source>
        <dbReference type="Proteomes" id="UP000320773"/>
    </source>
</evidence>
<keyword evidence="6 8" id="KW-0472">Membrane</keyword>
<gene>
    <name evidence="9" type="ORF">BC670_3064</name>
</gene>
<proteinExistence type="inferred from homology"/>
<comment type="similarity">
    <text evidence="7">Belongs to the glycosyltransferase 87 family.</text>
</comment>
<dbReference type="InterPro" id="IPR018584">
    <property type="entry name" value="GT87"/>
</dbReference>
<evidence type="ECO:0000256" key="7">
    <source>
        <dbReference type="ARBA" id="ARBA00024033"/>
    </source>
</evidence>
<dbReference type="Pfam" id="PF09594">
    <property type="entry name" value="GT87"/>
    <property type="match status" value="1"/>
</dbReference>
<dbReference type="GO" id="GO:0005886">
    <property type="term" value="C:plasma membrane"/>
    <property type="evidence" value="ECO:0007669"/>
    <property type="project" value="UniProtKB-SubCell"/>
</dbReference>
<evidence type="ECO:0000256" key="5">
    <source>
        <dbReference type="ARBA" id="ARBA00022989"/>
    </source>
</evidence>
<evidence type="ECO:0000256" key="6">
    <source>
        <dbReference type="ARBA" id="ARBA00023136"/>
    </source>
</evidence>
<protein>
    <submittedName>
        <fullName evidence="9">Uncharacterized protein DUF2029</fullName>
    </submittedName>
</protein>
<feature type="transmembrane region" description="Helical" evidence="8">
    <location>
        <begin position="255"/>
        <end position="274"/>
    </location>
</feature>
<comment type="caution">
    <text evidence="9">The sequence shown here is derived from an EMBL/GenBank/DDBJ whole genome shotgun (WGS) entry which is preliminary data.</text>
</comment>
<feature type="transmembrane region" description="Helical" evidence="8">
    <location>
        <begin position="304"/>
        <end position="320"/>
    </location>
</feature>
<dbReference type="Proteomes" id="UP000320773">
    <property type="component" value="Unassembled WGS sequence"/>
</dbReference>
<feature type="transmembrane region" description="Helical" evidence="8">
    <location>
        <begin position="357"/>
        <end position="376"/>
    </location>
</feature>
<dbReference type="EMBL" id="VFPJ01000001">
    <property type="protein sequence ID" value="TQM42037.1"/>
    <property type="molecule type" value="Genomic_DNA"/>
</dbReference>
<reference evidence="9 10" key="1">
    <citation type="submission" date="2019-06" db="EMBL/GenBank/DDBJ databases">
        <title>Genomic Encyclopedia of Archaeal and Bacterial Type Strains, Phase II (KMG-II): from individual species to whole genera.</title>
        <authorList>
            <person name="Goeker M."/>
        </authorList>
    </citation>
    <scope>NUCLEOTIDE SEQUENCE [LARGE SCALE GENOMIC DNA]</scope>
    <source>
        <strain evidence="9 10">DSM 24789</strain>
    </source>
</reference>
<dbReference type="AlphaFoldDB" id="A0A543G7I8"/>
<accession>A0A543G7I8</accession>
<evidence type="ECO:0000256" key="4">
    <source>
        <dbReference type="ARBA" id="ARBA00022692"/>
    </source>
</evidence>
<evidence type="ECO:0000256" key="3">
    <source>
        <dbReference type="ARBA" id="ARBA00022679"/>
    </source>
</evidence>
<organism evidence="9 10">
    <name type="scientific">Flavobacterium branchiophilum</name>
    <dbReference type="NCBI Taxonomy" id="55197"/>
    <lineage>
        <taxon>Bacteria</taxon>
        <taxon>Pseudomonadati</taxon>
        <taxon>Bacteroidota</taxon>
        <taxon>Flavobacteriia</taxon>
        <taxon>Flavobacteriales</taxon>
        <taxon>Flavobacteriaceae</taxon>
        <taxon>Flavobacterium</taxon>
    </lineage>
</organism>
<evidence type="ECO:0000256" key="2">
    <source>
        <dbReference type="ARBA" id="ARBA00022475"/>
    </source>
</evidence>
<sequence>MIKKFQNSPFFKSQNSIITLWILLSIFAAYKQFQINRINNYLIYKNVYNHTLQQWSLYASYPNEYLDHNHYGPIFSLLIAPFAIMPDQLGCMLWNVFNAVVLVYAIKQLPLNYQKINLILWICCHEFLTTSLSFQFNPIMTAIIILSFVKIHQEKDFWAAFFIILGTFVKIYGIVGLAFFFFSKNKLKLILSLLFWAIILFILPMFISSKDFIIQTYFEWFDRLIVKNSENASLTSMQDISVMGMIKRVLANPDISTLPILGFGLLLFGLPYLKWKSFSDLQFRLLLLASVLLFTVIFSSGSESPTYIIAFLGVAIWYVVQEKPINTISLFLFIFALLLTSLSPSDLFPKYIKTHYVQPYALKALPCFLIWLKIIVEMMFIKENKPTNILDN</sequence>
<feature type="transmembrane region" description="Helical" evidence="8">
    <location>
        <begin position="327"/>
        <end position="345"/>
    </location>
</feature>
<keyword evidence="2" id="KW-1003">Cell membrane</keyword>
<feature type="transmembrane region" description="Helical" evidence="8">
    <location>
        <begin position="281"/>
        <end position="298"/>
    </location>
</feature>
<feature type="transmembrane region" description="Helical" evidence="8">
    <location>
        <begin position="118"/>
        <end position="151"/>
    </location>
</feature>
<evidence type="ECO:0000256" key="8">
    <source>
        <dbReference type="SAM" id="Phobius"/>
    </source>
</evidence>
<dbReference type="RefSeq" id="WP_089081704.1">
    <property type="nucleotide sequence ID" value="NZ_VFPJ01000001.1"/>
</dbReference>
<dbReference type="GO" id="GO:0016758">
    <property type="term" value="F:hexosyltransferase activity"/>
    <property type="evidence" value="ECO:0007669"/>
    <property type="project" value="InterPro"/>
</dbReference>
<feature type="transmembrane region" description="Helical" evidence="8">
    <location>
        <begin position="157"/>
        <end position="182"/>
    </location>
</feature>
<feature type="transmembrane region" description="Helical" evidence="8">
    <location>
        <begin position="189"/>
        <end position="207"/>
    </location>
</feature>
<keyword evidence="5 8" id="KW-1133">Transmembrane helix</keyword>
<keyword evidence="3" id="KW-0808">Transferase</keyword>
<feature type="transmembrane region" description="Helical" evidence="8">
    <location>
        <begin position="74"/>
        <end position="106"/>
    </location>
</feature>
<evidence type="ECO:0000256" key="1">
    <source>
        <dbReference type="ARBA" id="ARBA00004651"/>
    </source>
</evidence>
<comment type="subcellular location">
    <subcellularLocation>
        <location evidence="1">Cell membrane</location>
        <topology evidence="1">Multi-pass membrane protein</topology>
    </subcellularLocation>
</comment>
<keyword evidence="4 8" id="KW-0812">Transmembrane</keyword>